<feature type="domain" description="Glycosyltransferase 2-like" evidence="2">
    <location>
        <begin position="7"/>
        <end position="134"/>
    </location>
</feature>
<evidence type="ECO:0000256" key="1">
    <source>
        <dbReference type="ARBA" id="ARBA00006739"/>
    </source>
</evidence>
<dbReference type="STRING" id="28035.B6N84_11455"/>
<dbReference type="OMA" id="IYFDLAM"/>
<evidence type="ECO:0000313" key="3">
    <source>
        <dbReference type="EMBL" id="KXA36510.1"/>
    </source>
</evidence>
<keyword evidence="5" id="KW-0808">Transferase</keyword>
<dbReference type="PANTHER" id="PTHR22916">
    <property type="entry name" value="GLYCOSYLTRANSFERASE"/>
    <property type="match status" value="1"/>
</dbReference>
<reference evidence="3 6" key="1">
    <citation type="submission" date="2016-01" db="EMBL/GenBank/DDBJ databases">
        <authorList>
            <person name="Mitreva M."/>
            <person name="Pepin K.H."/>
            <person name="Mihindukulasuriya K.A."/>
            <person name="Fulton R."/>
            <person name="Fronick C."/>
            <person name="O'Laughlin M."/>
            <person name="Miner T."/>
            <person name="Herter B."/>
            <person name="Rosa B.A."/>
            <person name="Cordes M."/>
            <person name="Tomlinson C."/>
            <person name="Wollam A."/>
            <person name="Palsikar V.B."/>
            <person name="Mardis E.R."/>
            <person name="Wilson R.K."/>
        </authorList>
    </citation>
    <scope>NUCLEOTIDE SEQUENCE [LARGE SCALE GENOMIC DNA]</scope>
    <source>
        <strain evidence="3 6">MJR7738</strain>
    </source>
</reference>
<dbReference type="Pfam" id="PF00535">
    <property type="entry name" value="Glycos_transf_2"/>
    <property type="match status" value="1"/>
</dbReference>
<evidence type="ECO:0000313" key="5">
    <source>
        <dbReference type="EMBL" id="TBW71839.1"/>
    </source>
</evidence>
<dbReference type="Proteomes" id="UP000070063">
    <property type="component" value="Unassembled WGS sequence"/>
</dbReference>
<evidence type="ECO:0000259" key="2">
    <source>
        <dbReference type="Pfam" id="PF00535"/>
    </source>
</evidence>
<dbReference type="GeneID" id="58090519"/>
<protein>
    <submittedName>
        <fullName evidence="5">Glycosyltransferase family 2 protein</fullName>
    </submittedName>
    <submittedName>
        <fullName evidence="3">Glycosyltransferase, group 2 family protein</fullName>
    </submittedName>
</protein>
<evidence type="ECO:0000313" key="7">
    <source>
        <dbReference type="Proteomes" id="UP000293637"/>
    </source>
</evidence>
<evidence type="ECO:0000313" key="6">
    <source>
        <dbReference type="Proteomes" id="UP000070063"/>
    </source>
</evidence>
<dbReference type="PANTHER" id="PTHR22916:SF3">
    <property type="entry name" value="UDP-GLCNAC:BETAGAL BETA-1,3-N-ACETYLGLUCOSAMINYLTRANSFERASE-LIKE PROTEIN 1"/>
    <property type="match status" value="1"/>
</dbReference>
<name>A0A133Q0X9_STALU</name>
<dbReference type="Gene3D" id="3.90.550.10">
    <property type="entry name" value="Spore Coat Polysaccharide Biosynthesis Protein SpsA, Chain A"/>
    <property type="match status" value="1"/>
</dbReference>
<dbReference type="EMBL" id="CP041722">
    <property type="protein sequence ID" value="QEX38277.1"/>
    <property type="molecule type" value="Genomic_DNA"/>
</dbReference>
<dbReference type="AlphaFoldDB" id="A0A133Q0X9"/>
<dbReference type="Proteomes" id="UP000293637">
    <property type="component" value="Unassembled WGS sequence"/>
</dbReference>
<organism evidence="5 7">
    <name type="scientific">Staphylococcus lugdunensis</name>
    <dbReference type="NCBI Taxonomy" id="28035"/>
    <lineage>
        <taxon>Bacteria</taxon>
        <taxon>Bacillati</taxon>
        <taxon>Bacillota</taxon>
        <taxon>Bacilli</taxon>
        <taxon>Bacillales</taxon>
        <taxon>Staphylococcaceae</taxon>
        <taxon>Staphylococcus</taxon>
    </lineage>
</organism>
<dbReference type="eggNOG" id="COG0463">
    <property type="taxonomic scope" value="Bacteria"/>
</dbReference>
<accession>A0A133Q0X9</accession>
<sequence length="472" mass="54655">MNKPFFSIIVTTFNNDKTIEKTLNSVINQTLNNDLYEIIVIDDKSTDDTFNKLQTFNANNLTIHQLELNSGGPSAPRNLGIQLSHGHYIYFLDGDDWLDLNILEKIANKYVIYDTDLIIAKVIKYKDGNTTVHAKFMTIDEHIDKPGSDIPYLYYYMGPSGKFIKRSLIIENNIQFPLNLHFGEDKLFFMTAFVNAHHVTTTPIVANYLNRSTDNVSIVKKSDFLTKRESDYIIFKSALNISDKKIRDKFLLRIVEYDLFNNCNSKVFINLNFTQKISVFDIIKKICTHPYIRDYIIPNVAHKYDDVINAIYHDDVDKFNAFFAWYNSGAKLLTKPNQQHYSLISVDDYRFEVRDPLATTKNLQQVQKSVYLQLAIHNLSELSISGIQLASRSNFMHSIFLSDYSINHDLLTIKLPETILNDLSKGIYNVFVIYDNYKPLNIRYAYNKNMTLPSNDITFYPTINGFLSMKVK</sequence>
<dbReference type="EMBL" id="LRQI01000091">
    <property type="protein sequence ID" value="KXA36510.1"/>
    <property type="molecule type" value="Genomic_DNA"/>
</dbReference>
<keyword evidence="8" id="KW-1185">Reference proteome</keyword>
<proteinExistence type="inferred from homology"/>
<evidence type="ECO:0000313" key="8">
    <source>
        <dbReference type="Proteomes" id="UP000325462"/>
    </source>
</evidence>
<dbReference type="CDD" id="cd00761">
    <property type="entry name" value="Glyco_tranf_GTA_type"/>
    <property type="match status" value="1"/>
</dbReference>
<dbReference type="GO" id="GO:0016758">
    <property type="term" value="F:hexosyltransferase activity"/>
    <property type="evidence" value="ECO:0007669"/>
    <property type="project" value="UniProtKB-ARBA"/>
</dbReference>
<dbReference type="SUPFAM" id="SSF53448">
    <property type="entry name" value="Nucleotide-diphospho-sugar transferases"/>
    <property type="match status" value="1"/>
</dbReference>
<dbReference type="RefSeq" id="WP_002479447.1">
    <property type="nucleotide sequence ID" value="NZ_AP021848.1"/>
</dbReference>
<comment type="similarity">
    <text evidence="1">Belongs to the glycosyltransferase 2 family.</text>
</comment>
<dbReference type="InterPro" id="IPR001173">
    <property type="entry name" value="Glyco_trans_2-like"/>
</dbReference>
<reference evidence="4 8" key="3">
    <citation type="submission" date="2019-07" db="EMBL/GenBank/DDBJ databases">
        <title>Comparative genome analysis of staphylococcus lugdunensis shows clonal complex-dependent diversity of the putative virulence factor, ess/type vii locus.</title>
        <authorList>
            <person name="Lebeurre J."/>
            <person name="Dahyot S."/>
            <person name="Diene S."/>
            <person name="Paulay A."/>
            <person name="Aubourg M."/>
            <person name="Argemi X."/>
            <person name="Giard J.-C."/>
            <person name="Tournier I."/>
            <person name="Francois P."/>
            <person name="Pestel-Caron M."/>
        </authorList>
    </citation>
    <scope>NUCLEOTIDE SEQUENCE [LARGE SCALE GENOMIC DNA]</scope>
    <source>
        <strain evidence="4 8">SL13</strain>
    </source>
</reference>
<dbReference type="InterPro" id="IPR029044">
    <property type="entry name" value="Nucleotide-diphossugar_trans"/>
</dbReference>
<evidence type="ECO:0000313" key="4">
    <source>
        <dbReference type="EMBL" id="QEX38277.1"/>
    </source>
</evidence>
<dbReference type="Proteomes" id="UP000325462">
    <property type="component" value="Chromosome"/>
</dbReference>
<dbReference type="EMBL" id="SCHB01000005">
    <property type="protein sequence ID" value="TBW71839.1"/>
    <property type="molecule type" value="Genomic_DNA"/>
</dbReference>
<gene>
    <name evidence="5" type="ORF">EQ812_08515</name>
    <name evidence="4" type="ORF">FO454_04865</name>
    <name evidence="3" type="ORF">HMPREF3225_02271</name>
</gene>
<reference evidence="5 7" key="2">
    <citation type="journal article" date="2019" name="Sci. Transl. Med.">
        <title>Quorum sensing between bacterial species on the skin protects against epidermal injury in atopic dermatitis.</title>
        <authorList>
            <person name="Williams M.R."/>
        </authorList>
    </citation>
    <scope>NUCLEOTIDE SEQUENCE [LARGE SCALE GENOMIC DNA]</scope>
    <source>
        <strain evidence="5 7">E7</strain>
    </source>
</reference>